<keyword evidence="4" id="KW-0812">Transmembrane</keyword>
<dbReference type="PROSITE" id="PS50102">
    <property type="entry name" value="RRM"/>
    <property type="match status" value="2"/>
</dbReference>
<dbReference type="GO" id="GO:0003729">
    <property type="term" value="F:mRNA binding"/>
    <property type="evidence" value="ECO:0007669"/>
    <property type="project" value="TreeGrafter"/>
</dbReference>
<evidence type="ECO:0000259" key="5">
    <source>
        <dbReference type="PROSITE" id="PS50102"/>
    </source>
</evidence>
<protein>
    <recommendedName>
        <fullName evidence="5">RRM domain-containing protein</fullName>
    </recommendedName>
</protein>
<dbReference type="GO" id="GO:0005737">
    <property type="term" value="C:cytoplasm"/>
    <property type="evidence" value="ECO:0007669"/>
    <property type="project" value="TreeGrafter"/>
</dbReference>
<dbReference type="InterPro" id="IPR012677">
    <property type="entry name" value="Nucleotide-bd_a/b_plait_sf"/>
</dbReference>
<accession>L8GR31</accession>
<dbReference type="PANTHER" id="PTHR23003:SF3">
    <property type="entry name" value="FI21236P1-RELATED"/>
    <property type="match status" value="1"/>
</dbReference>
<dbReference type="OMA" id="HVDIFTV"/>
<keyword evidence="4" id="KW-0472">Membrane</keyword>
<dbReference type="GO" id="GO:0005634">
    <property type="term" value="C:nucleus"/>
    <property type="evidence" value="ECO:0007669"/>
    <property type="project" value="TreeGrafter"/>
</dbReference>
<feature type="compositionally biased region" description="Low complexity" evidence="3">
    <location>
        <begin position="11"/>
        <end position="22"/>
    </location>
</feature>
<evidence type="ECO:0000256" key="4">
    <source>
        <dbReference type="SAM" id="Phobius"/>
    </source>
</evidence>
<feature type="domain" description="RRM" evidence="5">
    <location>
        <begin position="133"/>
        <end position="210"/>
    </location>
</feature>
<dbReference type="PANTHER" id="PTHR23003">
    <property type="entry name" value="RNA RECOGNITION MOTIF RRM DOMAIN CONTAINING PROTEIN"/>
    <property type="match status" value="1"/>
</dbReference>
<dbReference type="SMART" id="SM00360">
    <property type="entry name" value="RRM"/>
    <property type="match status" value="2"/>
</dbReference>
<gene>
    <name evidence="6" type="ORF">ACA1_164640</name>
</gene>
<evidence type="ECO:0000313" key="6">
    <source>
        <dbReference type="EMBL" id="ELR15584.1"/>
    </source>
</evidence>
<dbReference type="VEuPathDB" id="AmoebaDB:ACA1_164640"/>
<dbReference type="AlphaFoldDB" id="L8GR31"/>
<dbReference type="Proteomes" id="UP000011083">
    <property type="component" value="Unassembled WGS sequence"/>
</dbReference>
<dbReference type="GeneID" id="14916199"/>
<evidence type="ECO:0000256" key="3">
    <source>
        <dbReference type="SAM" id="MobiDB-lite"/>
    </source>
</evidence>
<dbReference type="EMBL" id="KB008026">
    <property type="protein sequence ID" value="ELR15584.1"/>
    <property type="molecule type" value="Genomic_DNA"/>
</dbReference>
<name>L8GR31_ACACF</name>
<reference evidence="6 7" key="1">
    <citation type="journal article" date="2013" name="Genome Biol.">
        <title>Genome of Acanthamoeba castellanii highlights extensive lateral gene transfer and early evolution of tyrosine kinase signaling.</title>
        <authorList>
            <person name="Clarke M."/>
            <person name="Lohan A.J."/>
            <person name="Liu B."/>
            <person name="Lagkouvardos I."/>
            <person name="Roy S."/>
            <person name="Zafar N."/>
            <person name="Bertelli C."/>
            <person name="Schilde C."/>
            <person name="Kianianmomeni A."/>
            <person name="Burglin T.R."/>
            <person name="Frech C."/>
            <person name="Turcotte B."/>
            <person name="Kopec K.O."/>
            <person name="Synnott J.M."/>
            <person name="Choo C."/>
            <person name="Paponov I."/>
            <person name="Finkler A."/>
            <person name="Soon Heng Tan C."/>
            <person name="Hutchins A.P."/>
            <person name="Weinmeier T."/>
            <person name="Rattei T."/>
            <person name="Chu J.S."/>
            <person name="Gimenez G."/>
            <person name="Irimia M."/>
            <person name="Rigden D.J."/>
            <person name="Fitzpatrick D.A."/>
            <person name="Lorenzo-Morales J."/>
            <person name="Bateman A."/>
            <person name="Chiu C.H."/>
            <person name="Tang P."/>
            <person name="Hegemann P."/>
            <person name="Fromm H."/>
            <person name="Raoult D."/>
            <person name="Greub G."/>
            <person name="Miranda-Saavedra D."/>
            <person name="Chen N."/>
            <person name="Nash P."/>
            <person name="Ginger M.L."/>
            <person name="Horn M."/>
            <person name="Schaap P."/>
            <person name="Caler L."/>
            <person name="Loftus B."/>
        </authorList>
    </citation>
    <scope>NUCLEOTIDE SEQUENCE [LARGE SCALE GENOMIC DNA]</scope>
    <source>
        <strain evidence="6 7">Neff</strain>
    </source>
</reference>
<proteinExistence type="predicted"/>
<dbReference type="OrthoDB" id="20442at2759"/>
<feature type="compositionally biased region" description="Gly residues" evidence="3">
    <location>
        <begin position="1"/>
        <end position="10"/>
    </location>
</feature>
<evidence type="ECO:0000256" key="1">
    <source>
        <dbReference type="ARBA" id="ARBA00022884"/>
    </source>
</evidence>
<organism evidence="6 7">
    <name type="scientific">Acanthamoeba castellanii (strain ATCC 30010 / Neff)</name>
    <dbReference type="NCBI Taxonomy" id="1257118"/>
    <lineage>
        <taxon>Eukaryota</taxon>
        <taxon>Amoebozoa</taxon>
        <taxon>Discosea</taxon>
        <taxon>Longamoebia</taxon>
        <taxon>Centramoebida</taxon>
        <taxon>Acanthamoebidae</taxon>
        <taxon>Acanthamoeba</taxon>
    </lineage>
</organism>
<dbReference type="InterPro" id="IPR050374">
    <property type="entry name" value="RRT5_SRSF_SR"/>
</dbReference>
<dbReference type="InterPro" id="IPR035979">
    <property type="entry name" value="RBD_domain_sf"/>
</dbReference>
<evidence type="ECO:0000313" key="7">
    <source>
        <dbReference type="Proteomes" id="UP000011083"/>
    </source>
</evidence>
<dbReference type="RefSeq" id="XP_004337597.1">
    <property type="nucleotide sequence ID" value="XM_004337549.1"/>
</dbReference>
<dbReference type="Pfam" id="PF00076">
    <property type="entry name" value="RRM_1"/>
    <property type="match status" value="2"/>
</dbReference>
<dbReference type="Gene3D" id="3.30.70.330">
    <property type="match status" value="2"/>
</dbReference>
<feature type="transmembrane region" description="Helical" evidence="4">
    <location>
        <begin position="121"/>
        <end position="142"/>
    </location>
</feature>
<feature type="region of interest" description="Disordered" evidence="3">
    <location>
        <begin position="1"/>
        <end position="22"/>
    </location>
</feature>
<feature type="domain" description="RRM" evidence="5">
    <location>
        <begin position="25"/>
        <end position="97"/>
    </location>
</feature>
<dbReference type="GO" id="GO:1990904">
    <property type="term" value="C:ribonucleoprotein complex"/>
    <property type="evidence" value="ECO:0007669"/>
    <property type="project" value="TreeGrafter"/>
</dbReference>
<dbReference type="InterPro" id="IPR000504">
    <property type="entry name" value="RRM_dom"/>
</dbReference>
<keyword evidence="1 2" id="KW-0694">RNA-binding</keyword>
<keyword evidence="4" id="KW-1133">Transmembrane helix</keyword>
<evidence type="ECO:0000256" key="2">
    <source>
        <dbReference type="PROSITE-ProRule" id="PRU00176"/>
    </source>
</evidence>
<dbReference type="KEGG" id="acan:ACA1_164640"/>
<dbReference type="SUPFAM" id="SSF54928">
    <property type="entry name" value="RNA-binding domain, RBD"/>
    <property type="match status" value="2"/>
</dbReference>
<dbReference type="STRING" id="1257118.L8GR31"/>
<sequence>MGGGFNGGGFPAATNGAPATAGPTNRVYVGNLPWQTSWQDLKDHMRKAGNVTRADVFIDETGRSKGCGIVEYSTPEEAQNAIKTLNDTKLDETERLIFSCPAAAAVWGEVWSVEAVEAVEASTLTLILTLILILVFIGNLPYTTSWQDLKDRFRQAGNIIRADVLLDTTGRSKGQGTVLFESPGDAQKAIRMFDNTDFQQRIITVHEDKFAQ</sequence>
<keyword evidence="7" id="KW-1185">Reference proteome</keyword>